<evidence type="ECO:0000313" key="3">
    <source>
        <dbReference type="EMBL" id="QEL19965.1"/>
    </source>
</evidence>
<dbReference type="PIRSF" id="PIRSF005646">
    <property type="entry name" value="FwdB"/>
    <property type="match status" value="1"/>
</dbReference>
<dbReference type="Gene3D" id="3.40.228.10">
    <property type="entry name" value="Dimethylsulfoxide Reductase, domain 2"/>
    <property type="match status" value="1"/>
</dbReference>
<accession>A0A5C1AN18</accession>
<dbReference type="NCBIfam" id="TIGR03129">
    <property type="entry name" value="one_C_dehyd_B"/>
    <property type="match status" value="1"/>
</dbReference>
<dbReference type="GO" id="GO:0022904">
    <property type="term" value="P:respiratory electron transport chain"/>
    <property type="evidence" value="ECO:0007669"/>
    <property type="project" value="TreeGrafter"/>
</dbReference>
<reference evidence="4" key="1">
    <citation type="submission" date="2019-08" db="EMBL/GenBank/DDBJ databases">
        <title>Limnoglobus roseus gen. nov., sp. nov., a novel freshwater planctomycete with a giant genome from the family Gemmataceae.</title>
        <authorList>
            <person name="Kulichevskaya I.S."/>
            <person name="Naumoff D.G."/>
            <person name="Miroshnikov K."/>
            <person name="Ivanova A."/>
            <person name="Philippov D.A."/>
            <person name="Hakobyan A."/>
            <person name="Rijpstra I.C."/>
            <person name="Sinninghe Damste J.S."/>
            <person name="Liesack W."/>
            <person name="Dedysh S.N."/>
        </authorList>
    </citation>
    <scope>NUCLEOTIDE SEQUENCE [LARGE SCALE GENOMIC DNA]</scope>
    <source>
        <strain evidence="4">PX52</strain>
    </source>
</reference>
<gene>
    <name evidence="3" type="ORF">PX52LOC_07049</name>
</gene>
<dbReference type="RefSeq" id="WP_168219384.1">
    <property type="nucleotide sequence ID" value="NZ_CP042425.1"/>
</dbReference>
<dbReference type="Pfam" id="PF00384">
    <property type="entry name" value="Molybdopterin"/>
    <property type="match status" value="1"/>
</dbReference>
<dbReference type="AlphaFoldDB" id="A0A5C1AN18"/>
<dbReference type="GO" id="GO:0003954">
    <property type="term" value="F:NADH dehydrogenase activity"/>
    <property type="evidence" value="ECO:0007669"/>
    <property type="project" value="TreeGrafter"/>
</dbReference>
<dbReference type="InterPro" id="IPR006656">
    <property type="entry name" value="Mopterin_OxRdtase"/>
</dbReference>
<keyword evidence="1" id="KW-0560">Oxidoreductase</keyword>
<dbReference type="InterPro" id="IPR050123">
    <property type="entry name" value="Prok_molybdopt-oxidoreductase"/>
</dbReference>
<dbReference type="GO" id="GO:0018493">
    <property type="term" value="F:formylmethanofuran dehydrogenase activity"/>
    <property type="evidence" value="ECO:0007669"/>
    <property type="project" value="InterPro"/>
</dbReference>
<dbReference type="PANTHER" id="PTHR43105">
    <property type="entry name" value="RESPIRATORY NITRATE REDUCTASE"/>
    <property type="match status" value="1"/>
</dbReference>
<dbReference type="SUPFAM" id="SSF53706">
    <property type="entry name" value="Formate dehydrogenase/DMSO reductase, domains 1-3"/>
    <property type="match status" value="1"/>
</dbReference>
<dbReference type="InterPro" id="IPR016457">
    <property type="entry name" value="Formylmethanofuran_DH_bsu"/>
</dbReference>
<dbReference type="KEGG" id="lrs:PX52LOC_07049"/>
<dbReference type="Proteomes" id="UP000324974">
    <property type="component" value="Chromosome"/>
</dbReference>
<dbReference type="GO" id="GO:0016020">
    <property type="term" value="C:membrane"/>
    <property type="evidence" value="ECO:0007669"/>
    <property type="project" value="TreeGrafter"/>
</dbReference>
<dbReference type="CDD" id="cd02761">
    <property type="entry name" value="MopB_FmdB-FwdB"/>
    <property type="match status" value="1"/>
</dbReference>
<evidence type="ECO:0000313" key="4">
    <source>
        <dbReference type="Proteomes" id="UP000324974"/>
    </source>
</evidence>
<dbReference type="EMBL" id="CP042425">
    <property type="protein sequence ID" value="QEL19965.1"/>
    <property type="molecule type" value="Genomic_DNA"/>
</dbReference>
<dbReference type="PANTHER" id="PTHR43105:SF14">
    <property type="entry name" value="FORMATE DEHYDROGENASE H"/>
    <property type="match status" value="1"/>
</dbReference>
<proteinExistence type="predicted"/>
<dbReference type="GO" id="GO:0015948">
    <property type="term" value="P:methanogenesis"/>
    <property type="evidence" value="ECO:0007669"/>
    <property type="project" value="InterPro"/>
</dbReference>
<feature type="domain" description="Molybdopterin oxidoreductase" evidence="2">
    <location>
        <begin position="95"/>
        <end position="294"/>
    </location>
</feature>
<evidence type="ECO:0000256" key="1">
    <source>
        <dbReference type="ARBA" id="ARBA00023002"/>
    </source>
</evidence>
<name>A0A5C1AN18_9BACT</name>
<evidence type="ECO:0000259" key="2">
    <source>
        <dbReference type="Pfam" id="PF00384"/>
    </source>
</evidence>
<sequence>MAVTATDGFIVRKRSTTITTLLPPLSVVPNATCAGCGCVCDDIELQHDGRSIYVAKNACERGEAWFREQTVERQSSEVLLDAAVEAAAEILHAADLPLVFGLGDSTCEAQREAIALAEQLGGTIDTETSLSHGSMEMAAQLGGKITCTLGEVKNRADFVLYWGANPAETHPRHFERYTLTTTGKYTPSGRADRTLVVVDVRETASTAEADVFLRIRPGQDFEALSILRAVVQGSRFDEAKLAATGLTLDQLRDLSRRMKKARYGIVFVGMGLFQTRGTFMNCAAVTALVIELNSWTRFISMPMRSPGNVSGADAVLSYTTGYPFAVNFSRGYPRYNPGEFSAAGLLARGEVDAALIVGTDAAARLPQAARDHLSRIPTITLDAKPPTFTPRVHITTAAVAAGTVYRMDKVPLTLRPPITSAAPSDETVLRLIRDALAKKSAWYPTAAAVMPAK</sequence>
<protein>
    <submittedName>
        <fullName evidence="3">Formylmethanofuran dehydrogenase subunit B</fullName>
    </submittedName>
</protein>
<organism evidence="3 4">
    <name type="scientific">Limnoglobus roseus</name>
    <dbReference type="NCBI Taxonomy" id="2598579"/>
    <lineage>
        <taxon>Bacteria</taxon>
        <taxon>Pseudomonadati</taxon>
        <taxon>Planctomycetota</taxon>
        <taxon>Planctomycetia</taxon>
        <taxon>Gemmatales</taxon>
        <taxon>Gemmataceae</taxon>
        <taxon>Limnoglobus</taxon>
    </lineage>
</organism>
<keyword evidence="4" id="KW-1185">Reference proteome</keyword>